<evidence type="ECO:0000313" key="3">
    <source>
        <dbReference type="Proteomes" id="UP000009096"/>
    </source>
</evidence>
<dbReference type="RefSeq" id="XP_018742876.1">
    <property type="nucleotide sequence ID" value="XM_018887166.1"/>
</dbReference>
<name>W7LML0_GIBM7</name>
<sequence>MVVAKGGEEYRDPGHPIGDFNNSDIDLSDTRHIVAQRTYDACIARRRMRTDLSALQKLVNNSMPAPLSCRYSRCPLVEKRQCVVNNSASHNKSLEPFRMLDRAIDPRMEPSITKSSKPQAEEPLCFEVLFGLSASPRSTRLELRAILIQASYIAR</sequence>
<evidence type="ECO:0000313" key="2">
    <source>
        <dbReference type="EMBL" id="EWG36685.1"/>
    </source>
</evidence>
<accession>W7LML0</accession>
<dbReference type="HOGENOM" id="CLU_1695625_0_0_1"/>
<proteinExistence type="predicted"/>
<protein>
    <submittedName>
        <fullName evidence="2">Uncharacterized protein</fullName>
    </submittedName>
</protein>
<feature type="region of interest" description="Disordered" evidence="1">
    <location>
        <begin position="1"/>
        <end position="23"/>
    </location>
</feature>
<dbReference type="Proteomes" id="UP000009096">
    <property type="component" value="Chromosome 1"/>
</dbReference>
<dbReference type="KEGG" id="fvr:FVEG_00600"/>
<dbReference type="EMBL" id="DS022242">
    <property type="protein sequence ID" value="EWG36685.1"/>
    <property type="molecule type" value="Genomic_DNA"/>
</dbReference>
<gene>
    <name evidence="2" type="ORF">FVEG_00600</name>
</gene>
<reference evidence="2 3" key="1">
    <citation type="journal article" date="2010" name="Nature">
        <title>Comparative genomics reveals mobile pathogenicity chromosomes in Fusarium.</title>
        <authorList>
            <person name="Ma L.J."/>
            <person name="van der Does H.C."/>
            <person name="Borkovich K.A."/>
            <person name="Coleman J.J."/>
            <person name="Daboussi M.J."/>
            <person name="Di Pietro A."/>
            <person name="Dufresne M."/>
            <person name="Freitag M."/>
            <person name="Grabherr M."/>
            <person name="Henrissat B."/>
            <person name="Houterman P.M."/>
            <person name="Kang S."/>
            <person name="Shim W.B."/>
            <person name="Woloshuk C."/>
            <person name="Xie X."/>
            <person name="Xu J.R."/>
            <person name="Antoniw J."/>
            <person name="Baker S.E."/>
            <person name="Bluhm B.H."/>
            <person name="Breakspear A."/>
            <person name="Brown D.W."/>
            <person name="Butchko R.A."/>
            <person name="Chapman S."/>
            <person name="Coulson R."/>
            <person name="Coutinho P.M."/>
            <person name="Danchin E.G."/>
            <person name="Diener A."/>
            <person name="Gale L.R."/>
            <person name="Gardiner D.M."/>
            <person name="Goff S."/>
            <person name="Hammond-Kosack K.E."/>
            <person name="Hilburn K."/>
            <person name="Hua-Van A."/>
            <person name="Jonkers W."/>
            <person name="Kazan K."/>
            <person name="Kodira C.D."/>
            <person name="Koehrsen M."/>
            <person name="Kumar L."/>
            <person name="Lee Y.H."/>
            <person name="Li L."/>
            <person name="Manners J.M."/>
            <person name="Miranda-Saavedra D."/>
            <person name="Mukherjee M."/>
            <person name="Park G."/>
            <person name="Park J."/>
            <person name="Park S.Y."/>
            <person name="Proctor R.H."/>
            <person name="Regev A."/>
            <person name="Ruiz-Roldan M.C."/>
            <person name="Sain D."/>
            <person name="Sakthikumar S."/>
            <person name="Sykes S."/>
            <person name="Schwartz D.C."/>
            <person name="Turgeon B.G."/>
            <person name="Wapinski I."/>
            <person name="Yoder O."/>
            <person name="Young S."/>
            <person name="Zeng Q."/>
            <person name="Zhou S."/>
            <person name="Galagan J."/>
            <person name="Cuomo C.A."/>
            <person name="Kistler H.C."/>
            <person name="Rep M."/>
        </authorList>
    </citation>
    <scope>NUCLEOTIDE SEQUENCE [LARGE SCALE GENOMIC DNA]</scope>
    <source>
        <strain evidence="3">M3125 / FGSC 7600</strain>
    </source>
</reference>
<dbReference type="EMBL" id="CM000578">
    <property type="protein sequence ID" value="EWG36685.1"/>
    <property type="molecule type" value="Genomic_DNA"/>
</dbReference>
<dbReference type="VEuPathDB" id="FungiDB:FVEG_00600"/>
<dbReference type="AlphaFoldDB" id="W7LML0"/>
<organism evidence="2 3">
    <name type="scientific">Gibberella moniliformis (strain M3125 / FGSC 7600)</name>
    <name type="common">Maize ear and stalk rot fungus</name>
    <name type="synonym">Fusarium verticillioides</name>
    <dbReference type="NCBI Taxonomy" id="334819"/>
    <lineage>
        <taxon>Eukaryota</taxon>
        <taxon>Fungi</taxon>
        <taxon>Dikarya</taxon>
        <taxon>Ascomycota</taxon>
        <taxon>Pezizomycotina</taxon>
        <taxon>Sordariomycetes</taxon>
        <taxon>Hypocreomycetidae</taxon>
        <taxon>Hypocreales</taxon>
        <taxon>Nectriaceae</taxon>
        <taxon>Fusarium</taxon>
        <taxon>Fusarium fujikuroi species complex</taxon>
    </lineage>
</organism>
<feature type="compositionally biased region" description="Basic and acidic residues" evidence="1">
    <location>
        <begin position="1"/>
        <end position="14"/>
    </location>
</feature>
<keyword evidence="3" id="KW-1185">Reference proteome</keyword>
<dbReference type="GeneID" id="30058960"/>
<evidence type="ECO:0000256" key="1">
    <source>
        <dbReference type="SAM" id="MobiDB-lite"/>
    </source>
</evidence>